<dbReference type="InterPro" id="IPR023298">
    <property type="entry name" value="ATPase_P-typ_TM_dom_sf"/>
</dbReference>
<feature type="binding site" evidence="13">
    <location>
        <position position="685"/>
    </location>
    <ligand>
        <name>ATP</name>
        <dbReference type="ChEBI" id="CHEBI:30616"/>
    </ligand>
</feature>
<keyword evidence="10 15" id="KW-0472">Membrane</keyword>
<dbReference type="InterPro" id="IPR008250">
    <property type="entry name" value="ATPase_P-typ_transduc_dom_A_sf"/>
</dbReference>
<evidence type="ECO:0000256" key="12">
    <source>
        <dbReference type="PIRSR" id="PIRSR606539-1"/>
    </source>
</evidence>
<dbReference type="EMBL" id="CAJZBQ010000004">
    <property type="protein sequence ID" value="CAG9311668.1"/>
    <property type="molecule type" value="Genomic_DNA"/>
</dbReference>
<keyword evidence="6 13" id="KW-0067">ATP-binding</keyword>
<keyword evidence="5 13" id="KW-0547">Nucleotide-binding</keyword>
<feature type="binding site" evidence="14">
    <location>
        <position position="829"/>
    </location>
    <ligand>
        <name>Mg(2+)</name>
        <dbReference type="ChEBI" id="CHEBI:18420"/>
    </ligand>
</feature>
<reference evidence="18" key="1">
    <citation type="submission" date="2021-09" db="EMBL/GenBank/DDBJ databases">
        <authorList>
            <consortium name="AG Swart"/>
            <person name="Singh M."/>
            <person name="Singh A."/>
            <person name="Seah K."/>
            <person name="Emmerich C."/>
        </authorList>
    </citation>
    <scope>NUCLEOTIDE SEQUENCE</scope>
    <source>
        <strain evidence="18">ATCC30299</strain>
    </source>
</reference>
<accession>A0AAU9IHK6</accession>
<evidence type="ECO:0000256" key="4">
    <source>
        <dbReference type="ARBA" id="ARBA00022723"/>
    </source>
</evidence>
<dbReference type="Proteomes" id="UP001162131">
    <property type="component" value="Unassembled WGS sequence"/>
</dbReference>
<keyword evidence="4 14" id="KW-0479">Metal-binding</keyword>
<name>A0AAU9IHK6_9CILI</name>
<dbReference type="SUPFAM" id="SSF81665">
    <property type="entry name" value="Calcium ATPase, transmembrane domain M"/>
    <property type="match status" value="1"/>
</dbReference>
<dbReference type="NCBIfam" id="TIGR01652">
    <property type="entry name" value="ATPase-Plipid"/>
    <property type="match status" value="1"/>
</dbReference>
<dbReference type="InterPro" id="IPR032630">
    <property type="entry name" value="P_typ_ATPase_c"/>
</dbReference>
<dbReference type="InterPro" id="IPR018303">
    <property type="entry name" value="ATPase_P-typ_P_site"/>
</dbReference>
<dbReference type="InterPro" id="IPR023214">
    <property type="entry name" value="HAD_sf"/>
</dbReference>
<dbReference type="PANTHER" id="PTHR24092">
    <property type="entry name" value="PROBABLE PHOSPHOLIPID-TRANSPORTING ATPASE"/>
    <property type="match status" value="1"/>
</dbReference>
<dbReference type="NCBIfam" id="TIGR01494">
    <property type="entry name" value="ATPase_P-type"/>
    <property type="match status" value="1"/>
</dbReference>
<evidence type="ECO:0000256" key="13">
    <source>
        <dbReference type="PIRSR" id="PIRSR606539-2"/>
    </source>
</evidence>
<dbReference type="InterPro" id="IPR006539">
    <property type="entry name" value="P-type_ATPase_IV"/>
</dbReference>
<feature type="transmembrane region" description="Helical" evidence="15">
    <location>
        <begin position="1096"/>
        <end position="1118"/>
    </location>
</feature>
<feature type="binding site" evidence="13">
    <location>
        <position position="570"/>
    </location>
    <ligand>
        <name>ATP</name>
        <dbReference type="ChEBI" id="CHEBI:30616"/>
    </ligand>
</feature>
<feature type="transmembrane region" description="Helical" evidence="15">
    <location>
        <begin position="915"/>
        <end position="935"/>
    </location>
</feature>
<sequence length="1158" mass="131813">MSKSEIEEERKRILYINGAEINDTYKYPTNYVSTTKYNVFTFLPISLFDQFKRIANIYFLVTAILQSIPQISPLNAFSAIAPLVFVLAVSMIREGVEDYLRYKSDQETNSTKTLVYNKGSFEDATFKDVQVGDLVKVLKDESFPCDLVMLSNSSENGIAYIETSTLDGEKALKQRQAFGPTSEIVKDTGIIRVFSMLECDTPNPRIYQFSGAIEYENKRYPLDKSQVLLGGAFLRNTSWAIGVAVYTGNDTKLRQNLMGRRFKQSQVERKVNRYIIYIIGIQSLMCLATAILEGLWTSKHWEKHEYLHGLDYSANMQGFLGYFTYFLLLNTMLPISLIVSLEILKVVQGYFMSKDSEMYSKLRDRPCKVSSFSLNEELGMVQHIFSDKTGTLTCNRMEFKFCTIGTKMYGDNRSLMNLEYVQKPSFSNKEIAFSFDTKVIEHDTFFSKVPIAIKPIKITQNFELQNQQQINEFFLRCLSLCHECLIENNDSGAISYVGQSPDEIALVDSASRIGFKYTKIKDGIVDLQVGTDFSIEKYEKICTLEFDSDRKRNSIIVRDLSTNKIFLFIKGADDMIKTKLSGSSSKEIFEAVSANLQTFAERGLRTLMLGFRIIEENEFSAWKAKYDVASTSIEGRNQKISQVADEIEKNIFLLGCTAVEDSLQEDVPKTINDLLGAGISVWMLTGDKLETAENIGKTCSLIDANTTIERCSSGVLDICYGKMVEIKKKFKESIKSGKPAALIIQGDSLEIILFDCKNPEKVSKYPELSGTADSIQKATKIQKMFLRISSMCKTVICCRVTPGQKQEVVKLMKDHCGYITLAIGDGANDVAMILEAHVGIGLYGEEGMQSVQASDYAIGEFKFLWELLLIHGRFNYLRQSEMIMYFFYKNLVFTIPQFFFAFYCAYSGQTVYDDWYITFYNMVFTALPLIVKALLEIDIIIPRRNEVQSIASMNSTEDNPLRSTHHNKIRDLVPKCYNTGRLNEIFTPYNFSIWIGNGLFHSFIVYFIPFYAAEYGMLTEDGLNHDLWSFSITSFSCVILIVNLKLSLHTRHWTVYSVFSICILSLLLYFGFILVYDSLTELPDYLSIFQIIESPYFYLSIFTTLSLVASIDGGIHFFRRIFHPSKPEILMNYALKAKNLSSVIPAENLSSYRQVSQG</sequence>
<feature type="transmembrane region" description="Helical" evidence="15">
    <location>
        <begin position="274"/>
        <end position="296"/>
    </location>
</feature>
<dbReference type="EC" id="7.6.2.1" evidence="15"/>
<evidence type="ECO:0000256" key="6">
    <source>
        <dbReference type="ARBA" id="ARBA00022840"/>
    </source>
</evidence>
<feature type="binding site" evidence="13">
    <location>
        <position position="389"/>
    </location>
    <ligand>
        <name>ATP</name>
        <dbReference type="ChEBI" id="CHEBI:30616"/>
    </ligand>
</feature>
<evidence type="ECO:0000256" key="15">
    <source>
        <dbReference type="RuleBase" id="RU362033"/>
    </source>
</evidence>
<feature type="domain" description="P-type ATPase C-terminal" evidence="17">
    <location>
        <begin position="851"/>
        <end position="1125"/>
    </location>
</feature>
<dbReference type="SUPFAM" id="SSF56784">
    <property type="entry name" value="HAD-like"/>
    <property type="match status" value="1"/>
</dbReference>
<keyword evidence="19" id="KW-1185">Reference proteome</keyword>
<comment type="catalytic activity">
    <reaction evidence="11 15">
        <text>ATP + H2O + phospholipidSide 1 = ADP + phosphate + phospholipidSide 2.</text>
        <dbReference type="EC" id="7.6.2.1"/>
    </reaction>
</comment>
<dbReference type="GO" id="GO:0045332">
    <property type="term" value="P:phospholipid translocation"/>
    <property type="evidence" value="ECO:0007669"/>
    <property type="project" value="TreeGrafter"/>
</dbReference>
<dbReference type="Gene3D" id="3.40.50.1000">
    <property type="entry name" value="HAD superfamily/HAD-like"/>
    <property type="match status" value="1"/>
</dbReference>
<dbReference type="SUPFAM" id="SSF81660">
    <property type="entry name" value="Metal cation-transporting ATPase, ATP-binding domain N"/>
    <property type="match status" value="1"/>
</dbReference>
<feature type="transmembrane region" description="Helical" evidence="15">
    <location>
        <begin position="1053"/>
        <end position="1076"/>
    </location>
</feature>
<feature type="binding site" evidence="13">
    <location>
        <position position="687"/>
    </location>
    <ligand>
        <name>ATP</name>
        <dbReference type="ChEBI" id="CHEBI:30616"/>
    </ligand>
</feature>
<evidence type="ECO:0000256" key="9">
    <source>
        <dbReference type="ARBA" id="ARBA00022989"/>
    </source>
</evidence>
<evidence type="ECO:0000256" key="14">
    <source>
        <dbReference type="PIRSR" id="PIRSR606539-3"/>
    </source>
</evidence>
<evidence type="ECO:0000313" key="18">
    <source>
        <dbReference type="EMBL" id="CAG9311668.1"/>
    </source>
</evidence>
<dbReference type="PROSITE" id="PS00154">
    <property type="entry name" value="ATPASE_E1_E2"/>
    <property type="match status" value="1"/>
</dbReference>
<dbReference type="Pfam" id="PF13246">
    <property type="entry name" value="Cation_ATPase"/>
    <property type="match status" value="1"/>
</dbReference>
<organism evidence="18 19">
    <name type="scientific">Blepharisma stoltei</name>
    <dbReference type="NCBI Taxonomy" id="1481888"/>
    <lineage>
        <taxon>Eukaryota</taxon>
        <taxon>Sar</taxon>
        <taxon>Alveolata</taxon>
        <taxon>Ciliophora</taxon>
        <taxon>Postciliodesmatophora</taxon>
        <taxon>Heterotrichea</taxon>
        <taxon>Heterotrichida</taxon>
        <taxon>Blepharismidae</taxon>
        <taxon>Blepharisma</taxon>
    </lineage>
</organism>
<evidence type="ECO:0000256" key="10">
    <source>
        <dbReference type="ARBA" id="ARBA00023136"/>
    </source>
</evidence>
<feature type="transmembrane region" description="Helical" evidence="15">
    <location>
        <begin position="883"/>
        <end position="903"/>
    </location>
</feature>
<dbReference type="InterPro" id="IPR032631">
    <property type="entry name" value="P-type_ATPase_N"/>
</dbReference>
<dbReference type="Pfam" id="PF16209">
    <property type="entry name" value="PhoLip_ATPase_N"/>
    <property type="match status" value="1"/>
</dbReference>
<dbReference type="InterPro" id="IPR001757">
    <property type="entry name" value="P_typ_ATPase"/>
</dbReference>
<evidence type="ECO:0000256" key="2">
    <source>
        <dbReference type="ARBA" id="ARBA00008109"/>
    </source>
</evidence>
<dbReference type="GO" id="GO:0000287">
    <property type="term" value="F:magnesium ion binding"/>
    <property type="evidence" value="ECO:0007669"/>
    <property type="project" value="UniProtKB-UniRule"/>
</dbReference>
<dbReference type="InterPro" id="IPR023299">
    <property type="entry name" value="ATPase_P-typ_cyto_dom_N"/>
</dbReference>
<dbReference type="GO" id="GO:0005524">
    <property type="term" value="F:ATP binding"/>
    <property type="evidence" value="ECO:0007669"/>
    <property type="project" value="UniProtKB-UniRule"/>
</dbReference>
<protein>
    <recommendedName>
        <fullName evidence="15">Phospholipid-transporting ATPase</fullName>
        <ecNumber evidence="15">7.6.2.1</ecNumber>
    </recommendedName>
</protein>
<gene>
    <name evidence="18" type="ORF">BSTOLATCC_MIC3954</name>
</gene>
<evidence type="ECO:0000313" key="19">
    <source>
        <dbReference type="Proteomes" id="UP001162131"/>
    </source>
</evidence>
<comment type="cofactor">
    <cofactor evidence="14">
        <name>Mg(2+)</name>
        <dbReference type="ChEBI" id="CHEBI:18420"/>
    </cofactor>
</comment>
<keyword evidence="3 15" id="KW-0812">Transmembrane</keyword>
<feature type="binding site" evidence="13">
    <location>
        <position position="605"/>
    </location>
    <ligand>
        <name>ATP</name>
        <dbReference type="ChEBI" id="CHEBI:30616"/>
    </ligand>
</feature>
<comment type="subcellular location">
    <subcellularLocation>
        <location evidence="1 15">Membrane</location>
        <topology evidence="1 15">Multi-pass membrane protein</topology>
    </subcellularLocation>
</comment>
<feature type="domain" description="P-type ATPase N-terminal" evidence="16">
    <location>
        <begin position="15"/>
        <end position="80"/>
    </location>
</feature>
<dbReference type="FunFam" id="3.40.50.1000:FF:000014">
    <property type="entry name" value="Phospholipid-transporting ATPase"/>
    <property type="match status" value="1"/>
</dbReference>
<dbReference type="SFLD" id="SFLDG00002">
    <property type="entry name" value="C1.7:_P-type_atpase_like"/>
    <property type="match status" value="1"/>
</dbReference>
<evidence type="ECO:0000256" key="7">
    <source>
        <dbReference type="ARBA" id="ARBA00022842"/>
    </source>
</evidence>
<dbReference type="InterPro" id="IPR036412">
    <property type="entry name" value="HAD-like_sf"/>
</dbReference>
<evidence type="ECO:0000256" key="5">
    <source>
        <dbReference type="ARBA" id="ARBA00022741"/>
    </source>
</evidence>
<feature type="binding site" evidence="13">
    <location>
        <position position="805"/>
    </location>
    <ligand>
        <name>ATP</name>
        <dbReference type="ChEBI" id="CHEBI:30616"/>
    </ligand>
</feature>
<dbReference type="InterPro" id="IPR044492">
    <property type="entry name" value="P_typ_ATPase_HD_dom"/>
</dbReference>
<evidence type="ECO:0000256" key="3">
    <source>
        <dbReference type="ARBA" id="ARBA00022692"/>
    </source>
</evidence>
<comment type="similarity">
    <text evidence="2 15">Belongs to the cation transport ATPase (P-type) (TC 3.A.3) family. Type IV subfamily.</text>
</comment>
<keyword evidence="7 14" id="KW-0460">Magnesium</keyword>
<feature type="binding site" evidence="14">
    <location>
        <position position="387"/>
    </location>
    <ligand>
        <name>Mg(2+)</name>
        <dbReference type="ChEBI" id="CHEBI:18420"/>
    </ligand>
</feature>
<feature type="active site" description="4-aspartylphosphate intermediate" evidence="12">
    <location>
        <position position="387"/>
    </location>
</feature>
<evidence type="ECO:0000256" key="8">
    <source>
        <dbReference type="ARBA" id="ARBA00022967"/>
    </source>
</evidence>
<evidence type="ECO:0000256" key="1">
    <source>
        <dbReference type="ARBA" id="ARBA00004141"/>
    </source>
</evidence>
<feature type="binding site" evidence="13">
    <location>
        <position position="828"/>
    </location>
    <ligand>
        <name>ATP</name>
        <dbReference type="ChEBI" id="CHEBI:30616"/>
    </ligand>
</feature>
<feature type="binding site" evidence="13">
    <location>
        <position position="387"/>
    </location>
    <ligand>
        <name>ATP</name>
        <dbReference type="ChEBI" id="CHEBI:30616"/>
    </ligand>
</feature>
<dbReference type="AlphaFoldDB" id="A0AAU9IHK6"/>
<feature type="binding site" evidence="13">
    <location>
        <position position="829"/>
    </location>
    <ligand>
        <name>ATP</name>
        <dbReference type="ChEBI" id="CHEBI:30616"/>
    </ligand>
</feature>
<dbReference type="SFLD" id="SFLDS00003">
    <property type="entry name" value="Haloacid_Dehalogenase"/>
    <property type="match status" value="1"/>
</dbReference>
<evidence type="ECO:0000259" key="17">
    <source>
        <dbReference type="Pfam" id="PF16212"/>
    </source>
</evidence>
<feature type="transmembrane region" description="Helical" evidence="15">
    <location>
        <begin position="991"/>
        <end position="1012"/>
    </location>
</feature>
<dbReference type="GO" id="GO:0005886">
    <property type="term" value="C:plasma membrane"/>
    <property type="evidence" value="ECO:0007669"/>
    <property type="project" value="TreeGrafter"/>
</dbReference>
<feature type="binding site" evidence="13">
    <location>
        <position position="686"/>
    </location>
    <ligand>
        <name>ATP</name>
        <dbReference type="ChEBI" id="CHEBI:30616"/>
    </ligand>
</feature>
<proteinExistence type="inferred from homology"/>
<dbReference type="GO" id="GO:0016887">
    <property type="term" value="F:ATP hydrolysis activity"/>
    <property type="evidence" value="ECO:0007669"/>
    <property type="project" value="InterPro"/>
</dbReference>
<comment type="caution">
    <text evidence="18">The sequence shown here is derived from an EMBL/GenBank/DDBJ whole genome shotgun (WGS) entry which is preliminary data.</text>
</comment>
<dbReference type="PRINTS" id="PR00119">
    <property type="entry name" value="CATATPASE"/>
</dbReference>
<feature type="binding site" evidence="13">
    <location>
        <position position="799"/>
    </location>
    <ligand>
        <name>ATP</name>
        <dbReference type="ChEBI" id="CHEBI:30616"/>
    </ligand>
</feature>
<keyword evidence="8 15" id="KW-1278">Translocase</keyword>
<evidence type="ECO:0000259" key="16">
    <source>
        <dbReference type="Pfam" id="PF16209"/>
    </source>
</evidence>
<dbReference type="SFLD" id="SFLDF00027">
    <property type="entry name" value="p-type_atpase"/>
    <property type="match status" value="1"/>
</dbReference>
<feature type="binding site" evidence="13">
    <location>
        <position position="388"/>
    </location>
    <ligand>
        <name>ATP</name>
        <dbReference type="ChEBI" id="CHEBI:30616"/>
    </ligand>
</feature>
<dbReference type="SUPFAM" id="SSF81653">
    <property type="entry name" value="Calcium ATPase, transduction domain A"/>
    <property type="match status" value="1"/>
</dbReference>
<dbReference type="Gene3D" id="2.70.150.10">
    <property type="entry name" value="Calcium-transporting ATPase, cytoplasmic transduction domain A"/>
    <property type="match status" value="1"/>
</dbReference>
<feature type="transmembrane region" description="Helical" evidence="15">
    <location>
        <begin position="1027"/>
        <end position="1046"/>
    </location>
</feature>
<feature type="binding site" evidence="13">
    <location>
        <position position="503"/>
    </location>
    <ligand>
        <name>ATP</name>
        <dbReference type="ChEBI" id="CHEBI:30616"/>
    </ligand>
</feature>
<keyword evidence="9 15" id="KW-1133">Transmembrane helix</keyword>
<feature type="transmembrane region" description="Helical" evidence="15">
    <location>
        <begin position="322"/>
        <end position="344"/>
    </location>
</feature>
<feature type="binding site" evidence="13">
    <location>
        <position position="546"/>
    </location>
    <ligand>
        <name>ATP</name>
        <dbReference type="ChEBI" id="CHEBI:30616"/>
    </ligand>
</feature>
<dbReference type="Gene3D" id="3.40.1110.10">
    <property type="entry name" value="Calcium-transporting ATPase, cytoplasmic domain N"/>
    <property type="match status" value="1"/>
</dbReference>
<dbReference type="PANTHER" id="PTHR24092:SF150">
    <property type="entry name" value="PHOSPHOLIPID-TRANSPORTING ATPASE"/>
    <property type="match status" value="1"/>
</dbReference>
<dbReference type="Pfam" id="PF16212">
    <property type="entry name" value="PhoLip_ATPase_C"/>
    <property type="match status" value="1"/>
</dbReference>
<feature type="binding site" evidence="14">
    <location>
        <position position="389"/>
    </location>
    <ligand>
        <name>Mg(2+)</name>
        <dbReference type="ChEBI" id="CHEBI:18420"/>
    </ligand>
</feature>
<evidence type="ECO:0000256" key="11">
    <source>
        <dbReference type="ARBA" id="ARBA00034036"/>
    </source>
</evidence>
<dbReference type="GO" id="GO:0140326">
    <property type="term" value="F:ATPase-coupled intramembrane lipid transporter activity"/>
    <property type="evidence" value="ECO:0007669"/>
    <property type="project" value="UniProtKB-EC"/>
</dbReference>
<feature type="binding site" evidence="14">
    <location>
        <position position="825"/>
    </location>
    <ligand>
        <name>Mg(2+)</name>
        <dbReference type="ChEBI" id="CHEBI:18420"/>
    </ligand>
</feature>